<dbReference type="Pfam" id="PF07729">
    <property type="entry name" value="FCD"/>
    <property type="match status" value="1"/>
</dbReference>
<protein>
    <submittedName>
        <fullName evidence="5">GntR family transcriptional regulator</fullName>
    </submittedName>
</protein>
<dbReference type="GO" id="GO:0003677">
    <property type="term" value="F:DNA binding"/>
    <property type="evidence" value="ECO:0007669"/>
    <property type="project" value="UniProtKB-KW"/>
</dbReference>
<keyword evidence="6" id="KW-1185">Reference proteome</keyword>
<dbReference type="GO" id="GO:0003700">
    <property type="term" value="F:DNA-binding transcription factor activity"/>
    <property type="evidence" value="ECO:0007669"/>
    <property type="project" value="InterPro"/>
</dbReference>
<proteinExistence type="predicted"/>
<dbReference type="PATRIC" id="fig|656366.3.peg.1693"/>
<evidence type="ECO:0000313" key="6">
    <source>
        <dbReference type="Proteomes" id="UP000062833"/>
    </source>
</evidence>
<name>A0A0M4RPA6_9MICC</name>
<sequence length="250" mass="26985">MSTPDPEPAPTARSYESVLHSIEADLRDGKIKVGDQLPGERALAQIHGISRASVRDAIRILDVMGVVRTAVGSGPTSGTVVIANPSAGLGSTLRMHMATSHFPVADIVQTRTMLESWAAKEAAGQEHDTGKLAKLRELLEAMSGPELGREDFHALDAQFHVLLSSLAGNAVVTAMMESLRFAVQSYVSEAIDSDEKWQRTVPTLRAQHEQIMAAVQRHDGDGAAAALSNHIEWFHTQTSAQKQPQGRQLK</sequence>
<dbReference type="InterPro" id="IPR036388">
    <property type="entry name" value="WH-like_DNA-bd_sf"/>
</dbReference>
<dbReference type="SUPFAM" id="SSF46785">
    <property type="entry name" value="Winged helix' DNA-binding domain"/>
    <property type="match status" value="1"/>
</dbReference>
<keyword evidence="1" id="KW-0805">Transcription regulation</keyword>
<evidence type="ECO:0000256" key="3">
    <source>
        <dbReference type="ARBA" id="ARBA00023163"/>
    </source>
</evidence>
<dbReference type="Proteomes" id="UP000062833">
    <property type="component" value="Chromosome"/>
</dbReference>
<dbReference type="SMART" id="SM00895">
    <property type="entry name" value="FCD"/>
    <property type="match status" value="1"/>
</dbReference>
<dbReference type="CDD" id="cd07377">
    <property type="entry name" value="WHTH_GntR"/>
    <property type="match status" value="1"/>
</dbReference>
<dbReference type="SMART" id="SM00345">
    <property type="entry name" value="HTH_GNTR"/>
    <property type="match status" value="1"/>
</dbReference>
<dbReference type="PRINTS" id="PR00035">
    <property type="entry name" value="HTHGNTR"/>
</dbReference>
<evidence type="ECO:0000313" key="5">
    <source>
        <dbReference type="EMBL" id="ALE92276.1"/>
    </source>
</evidence>
<reference evidence="6" key="1">
    <citation type="submission" date="2015-09" db="EMBL/GenBank/DDBJ databases">
        <title>Complete genome of Arthrobacter alpinus strain R3.8.</title>
        <authorList>
            <person name="See-Too W.S."/>
            <person name="Chan K.G."/>
        </authorList>
    </citation>
    <scope>NUCLEOTIDE SEQUENCE [LARGE SCALE GENOMIC DNA]</scope>
    <source>
        <strain evidence="6">R3.8</strain>
    </source>
</reference>
<dbReference type="SUPFAM" id="SSF48008">
    <property type="entry name" value="GntR ligand-binding domain-like"/>
    <property type="match status" value="1"/>
</dbReference>
<gene>
    <name evidence="5" type="ORF">AOC05_07920</name>
</gene>
<accession>A0A0M4RPA6</accession>
<dbReference type="AlphaFoldDB" id="A0A0M4RPA6"/>
<dbReference type="EMBL" id="CP012677">
    <property type="protein sequence ID" value="ALE92276.1"/>
    <property type="molecule type" value="Genomic_DNA"/>
</dbReference>
<keyword evidence="2" id="KW-0238">DNA-binding</keyword>
<dbReference type="InterPro" id="IPR011711">
    <property type="entry name" value="GntR_C"/>
</dbReference>
<dbReference type="PANTHER" id="PTHR43537:SF5">
    <property type="entry name" value="UXU OPERON TRANSCRIPTIONAL REGULATOR"/>
    <property type="match status" value="1"/>
</dbReference>
<dbReference type="Pfam" id="PF00392">
    <property type="entry name" value="GntR"/>
    <property type="match status" value="1"/>
</dbReference>
<dbReference type="InterPro" id="IPR008920">
    <property type="entry name" value="TF_FadR/GntR_C"/>
</dbReference>
<dbReference type="Gene3D" id="1.10.10.10">
    <property type="entry name" value="Winged helix-like DNA-binding domain superfamily/Winged helix DNA-binding domain"/>
    <property type="match status" value="1"/>
</dbReference>
<dbReference type="RefSeq" id="WP_062006768.1">
    <property type="nucleotide sequence ID" value="NZ_CP012677.1"/>
</dbReference>
<dbReference type="OrthoDB" id="3567645at2"/>
<evidence type="ECO:0000256" key="2">
    <source>
        <dbReference type="ARBA" id="ARBA00023125"/>
    </source>
</evidence>
<dbReference type="InterPro" id="IPR000524">
    <property type="entry name" value="Tscrpt_reg_HTH_GntR"/>
</dbReference>
<dbReference type="PROSITE" id="PS50949">
    <property type="entry name" value="HTH_GNTR"/>
    <property type="match status" value="1"/>
</dbReference>
<organism evidence="5 6">
    <name type="scientific">Arthrobacter alpinus</name>
    <dbReference type="NCBI Taxonomy" id="656366"/>
    <lineage>
        <taxon>Bacteria</taxon>
        <taxon>Bacillati</taxon>
        <taxon>Actinomycetota</taxon>
        <taxon>Actinomycetes</taxon>
        <taxon>Micrococcales</taxon>
        <taxon>Micrococcaceae</taxon>
        <taxon>Arthrobacter</taxon>
    </lineage>
</organism>
<feature type="domain" description="HTH gntR-type" evidence="4">
    <location>
        <begin position="12"/>
        <end position="84"/>
    </location>
</feature>
<dbReference type="PANTHER" id="PTHR43537">
    <property type="entry name" value="TRANSCRIPTIONAL REGULATOR, GNTR FAMILY"/>
    <property type="match status" value="1"/>
</dbReference>
<evidence type="ECO:0000259" key="4">
    <source>
        <dbReference type="PROSITE" id="PS50949"/>
    </source>
</evidence>
<keyword evidence="3" id="KW-0804">Transcription</keyword>
<dbReference type="InterPro" id="IPR036390">
    <property type="entry name" value="WH_DNA-bd_sf"/>
</dbReference>
<dbReference type="Gene3D" id="1.20.120.530">
    <property type="entry name" value="GntR ligand-binding domain-like"/>
    <property type="match status" value="1"/>
</dbReference>
<evidence type="ECO:0000256" key="1">
    <source>
        <dbReference type="ARBA" id="ARBA00023015"/>
    </source>
</evidence>
<dbReference type="KEGG" id="aaq:AOC05_07920"/>